<organism evidence="3 4">
    <name type="scientific">Ehrlichia ruminantium (strain Welgevonden)</name>
    <dbReference type="NCBI Taxonomy" id="254945"/>
    <lineage>
        <taxon>Bacteria</taxon>
        <taxon>Pseudomonadati</taxon>
        <taxon>Pseudomonadota</taxon>
        <taxon>Alphaproteobacteria</taxon>
        <taxon>Rickettsiales</taxon>
        <taxon>Anaplasmataceae</taxon>
        <taxon>Ehrlichia</taxon>
    </lineage>
</organism>
<name>A0A0H3M6N9_EHRRW</name>
<evidence type="ECO:0000313" key="4">
    <source>
        <dbReference type="Proteomes" id="UP000001021"/>
    </source>
</evidence>
<dbReference type="Proteomes" id="UP000001021">
    <property type="component" value="Chromosome"/>
</dbReference>
<keyword evidence="2" id="KW-0812">Transmembrane</keyword>
<evidence type="ECO:0000313" key="3">
    <source>
        <dbReference type="EMBL" id="CAI27272.1"/>
    </source>
</evidence>
<dbReference type="HOGENOM" id="CLU_1675131_0_0_5"/>
<keyword evidence="4" id="KW-1185">Reference proteome</keyword>
<dbReference type="KEGG" id="erw:ERWE_CDS_07780"/>
<feature type="region of interest" description="Disordered" evidence="1">
    <location>
        <begin position="92"/>
        <end position="145"/>
    </location>
</feature>
<proteinExistence type="predicted"/>
<keyword evidence="2" id="KW-0472">Membrane</keyword>
<sequence>MVVISIMSLLFKIKDSILSTRDKIIAVFTPEGEEAIQHTDDDVKNRHLLSIVLEFIVVVLLVCVLVPILFCAYVWLGIFDCFRNTCCVIPEEDDSDHPTSPQLLSDNGSDYSSGLDNSSEEIPNKGEIPDFVPGEDRGSGDSFTVLSPCSVEGCQSI</sequence>
<feature type="transmembrane region" description="Helical" evidence="2">
    <location>
        <begin position="51"/>
        <end position="76"/>
    </location>
</feature>
<evidence type="ECO:0000256" key="1">
    <source>
        <dbReference type="SAM" id="MobiDB-lite"/>
    </source>
</evidence>
<dbReference type="EMBL" id="CR925678">
    <property type="protein sequence ID" value="CAI27272.1"/>
    <property type="molecule type" value="Genomic_DNA"/>
</dbReference>
<feature type="compositionally biased region" description="Polar residues" evidence="1">
    <location>
        <begin position="98"/>
        <end position="121"/>
    </location>
</feature>
<gene>
    <name evidence="3" type="ordered locus">ERWE_CDS_07780</name>
</gene>
<accession>A0A0H3M6N9</accession>
<dbReference type="KEGG" id="eru:Erum7380"/>
<evidence type="ECO:0000256" key="2">
    <source>
        <dbReference type="SAM" id="Phobius"/>
    </source>
</evidence>
<keyword evidence="2" id="KW-1133">Transmembrane helix</keyword>
<protein>
    <submittedName>
        <fullName evidence="3">Uncharacterized protein</fullName>
    </submittedName>
</protein>
<feature type="compositionally biased region" description="Basic and acidic residues" evidence="1">
    <location>
        <begin position="122"/>
        <end position="139"/>
    </location>
</feature>
<dbReference type="AlphaFoldDB" id="A0A0H3M6N9"/>
<reference evidence="3 4" key="1">
    <citation type="journal article" date="2006" name="J. Bacteriol.">
        <title>Comparative genomic analysis of three strains of Ehrlichia ruminantium reveals an active process of genome size plasticity.</title>
        <authorList>
            <person name="Frutos R."/>
            <person name="Viari A."/>
            <person name="Ferraz C."/>
            <person name="Morgat A."/>
            <person name="Eychenie S."/>
            <person name="Kandassami Y."/>
            <person name="Chantal I."/>
            <person name="Bensaid A."/>
            <person name="Coissac E."/>
            <person name="Vachiery N."/>
            <person name="Demaille J."/>
            <person name="Martinez D."/>
        </authorList>
    </citation>
    <scope>NUCLEOTIDE SEQUENCE [LARGE SCALE GENOMIC DNA]</scope>
    <source>
        <strain evidence="3 4">Welgevonden</strain>
    </source>
</reference>